<comment type="caution">
    <text evidence="5">The sequence shown here is derived from an EMBL/GenBank/DDBJ whole genome shotgun (WGS) entry which is preliminary data.</text>
</comment>
<evidence type="ECO:0000256" key="1">
    <source>
        <dbReference type="ARBA" id="ARBA00022676"/>
    </source>
</evidence>
<proteinExistence type="predicted"/>
<dbReference type="InterPro" id="IPR001296">
    <property type="entry name" value="Glyco_trans_1"/>
</dbReference>
<dbReference type="PANTHER" id="PTHR12526:SF510">
    <property type="entry name" value="D-INOSITOL 3-PHOSPHATE GLYCOSYLTRANSFERASE"/>
    <property type="match status" value="1"/>
</dbReference>
<dbReference type="InterPro" id="IPR028098">
    <property type="entry name" value="Glyco_trans_4-like_N"/>
</dbReference>
<name>A0A7W4NPK8_9PROT</name>
<accession>A0A7W4NPK8</accession>
<dbReference type="Pfam" id="PF13439">
    <property type="entry name" value="Glyco_transf_4"/>
    <property type="match status" value="1"/>
</dbReference>
<evidence type="ECO:0000256" key="2">
    <source>
        <dbReference type="ARBA" id="ARBA00022679"/>
    </source>
</evidence>
<reference evidence="5 6" key="1">
    <citation type="submission" date="2020-04" db="EMBL/GenBank/DDBJ databases">
        <title>Description of novel Gluconacetobacter.</title>
        <authorList>
            <person name="Sombolestani A."/>
        </authorList>
    </citation>
    <scope>NUCLEOTIDE SEQUENCE [LARGE SCALE GENOMIC DNA]</scope>
    <source>
        <strain evidence="5 6">LMG 19747</strain>
    </source>
</reference>
<keyword evidence="1" id="KW-0328">Glycosyltransferase</keyword>
<dbReference type="SUPFAM" id="SSF53756">
    <property type="entry name" value="UDP-Glycosyltransferase/glycogen phosphorylase"/>
    <property type="match status" value="1"/>
</dbReference>
<dbReference type="CDD" id="cd03801">
    <property type="entry name" value="GT4_PimA-like"/>
    <property type="match status" value="1"/>
</dbReference>
<feature type="domain" description="Glycosyl transferase family 1" evidence="3">
    <location>
        <begin position="215"/>
        <end position="382"/>
    </location>
</feature>
<dbReference type="RefSeq" id="WP_182998495.1">
    <property type="nucleotide sequence ID" value="NZ_JABEQJ010000023.1"/>
</dbReference>
<dbReference type="Proteomes" id="UP000589085">
    <property type="component" value="Unassembled WGS sequence"/>
</dbReference>
<dbReference type="Gene3D" id="3.40.50.2000">
    <property type="entry name" value="Glycogen Phosphorylase B"/>
    <property type="match status" value="2"/>
</dbReference>
<feature type="domain" description="Glycosyltransferase subfamily 4-like N-terminal" evidence="4">
    <location>
        <begin position="15"/>
        <end position="203"/>
    </location>
</feature>
<gene>
    <name evidence="5" type="ORF">HLH48_16105</name>
</gene>
<sequence>MKLLFISNLFPPNQIGGYEVLCARVAGAMAQRGHEVRVLTSCYGGRISDHEGMRVAQGLRLLCGDTIYQSFAKGELRRQVISDDNAIVTRELVERLRPDVVFAWNLYGLHKDYFHMIERLGVPAVCMLTDNWLAEMMAPAFIGTYFERHIYGDRPGGGLVPAETIHKMEVAAIFGARSMQALHEAAGLGFRDATVIHNGVDLTDVLARTRKPRRELGEGPVRLLFAGRLVRLKGVHTAIEALGELDRRSGADRRSFSLTIVGDDTDAVYLAHLMSLVARLGLAEKVTFLPPVAEADLGDLFDRHDLYLFPSLYEPFSLTLIHAMATGIPTIASAVGGNVEIVEDRRTGLIFAPGNATDLAAMIAFLAEDGELRERISQAARDAAAQFTTTRMVEQMEAYLARQIMR</sequence>
<dbReference type="GO" id="GO:0016757">
    <property type="term" value="F:glycosyltransferase activity"/>
    <property type="evidence" value="ECO:0007669"/>
    <property type="project" value="UniProtKB-KW"/>
</dbReference>
<organism evidence="5 6">
    <name type="scientific">Gluconacetobacter sacchari</name>
    <dbReference type="NCBI Taxonomy" id="92759"/>
    <lineage>
        <taxon>Bacteria</taxon>
        <taxon>Pseudomonadati</taxon>
        <taxon>Pseudomonadota</taxon>
        <taxon>Alphaproteobacteria</taxon>
        <taxon>Acetobacterales</taxon>
        <taxon>Acetobacteraceae</taxon>
        <taxon>Gluconacetobacter</taxon>
    </lineage>
</organism>
<dbReference type="EMBL" id="JABEQJ010000023">
    <property type="protein sequence ID" value="MBB2161667.1"/>
    <property type="molecule type" value="Genomic_DNA"/>
</dbReference>
<dbReference type="AlphaFoldDB" id="A0A7W4NPK8"/>
<evidence type="ECO:0000313" key="5">
    <source>
        <dbReference type="EMBL" id="MBB2161667.1"/>
    </source>
</evidence>
<evidence type="ECO:0000313" key="6">
    <source>
        <dbReference type="Proteomes" id="UP000589085"/>
    </source>
</evidence>
<keyword evidence="2 5" id="KW-0808">Transferase</keyword>
<dbReference type="PANTHER" id="PTHR12526">
    <property type="entry name" value="GLYCOSYLTRANSFERASE"/>
    <property type="match status" value="1"/>
</dbReference>
<dbReference type="Pfam" id="PF00534">
    <property type="entry name" value="Glycos_transf_1"/>
    <property type="match status" value="1"/>
</dbReference>
<protein>
    <submittedName>
        <fullName evidence="5">Glycosyltransferase family 4 protein</fullName>
    </submittedName>
</protein>
<evidence type="ECO:0000259" key="3">
    <source>
        <dbReference type="Pfam" id="PF00534"/>
    </source>
</evidence>
<evidence type="ECO:0000259" key="4">
    <source>
        <dbReference type="Pfam" id="PF13439"/>
    </source>
</evidence>